<evidence type="ECO:0000313" key="1">
    <source>
        <dbReference type="EMBL" id="KAG9455588.1"/>
    </source>
</evidence>
<accession>A0AAV7F3E1</accession>
<dbReference type="Proteomes" id="UP000825729">
    <property type="component" value="Unassembled WGS sequence"/>
</dbReference>
<keyword evidence="2" id="KW-1185">Reference proteome</keyword>
<dbReference type="EMBL" id="JAINDJ010000002">
    <property type="protein sequence ID" value="KAG9455588.1"/>
    <property type="molecule type" value="Genomic_DNA"/>
</dbReference>
<dbReference type="AlphaFoldDB" id="A0AAV7F3E1"/>
<evidence type="ECO:0000313" key="2">
    <source>
        <dbReference type="Proteomes" id="UP000825729"/>
    </source>
</evidence>
<sequence>MKKTIYVKVGRYYSNNHAVGKVRIGKSVVKTDIDKLSVGHVQACTLNKETRITTCSSRFTKSFTTYRTKQQGVPQKLISPATEIELYNIVEVFLPERFLYYYHQHSPVALLPVRQVRVRANLQANKNIPPRLTGLGKAKGRKDYRLRGRAEDLGNENGGNVTGWKQEAEALLGFKTSAGLTY</sequence>
<organism evidence="1 2">
    <name type="scientific">Aristolochia fimbriata</name>
    <name type="common">White veined hardy Dutchman's pipe vine</name>
    <dbReference type="NCBI Taxonomy" id="158543"/>
    <lineage>
        <taxon>Eukaryota</taxon>
        <taxon>Viridiplantae</taxon>
        <taxon>Streptophyta</taxon>
        <taxon>Embryophyta</taxon>
        <taxon>Tracheophyta</taxon>
        <taxon>Spermatophyta</taxon>
        <taxon>Magnoliopsida</taxon>
        <taxon>Magnoliidae</taxon>
        <taxon>Piperales</taxon>
        <taxon>Aristolochiaceae</taxon>
        <taxon>Aristolochia</taxon>
    </lineage>
</organism>
<gene>
    <name evidence="1" type="ORF">H6P81_000096</name>
</gene>
<proteinExistence type="predicted"/>
<protein>
    <submittedName>
        <fullName evidence="1">Uncharacterized protein</fullName>
    </submittedName>
</protein>
<reference evidence="1 2" key="1">
    <citation type="submission" date="2021-07" db="EMBL/GenBank/DDBJ databases">
        <title>The Aristolochia fimbriata genome: insights into angiosperm evolution, floral development and chemical biosynthesis.</title>
        <authorList>
            <person name="Jiao Y."/>
        </authorList>
    </citation>
    <scope>NUCLEOTIDE SEQUENCE [LARGE SCALE GENOMIC DNA]</scope>
    <source>
        <strain evidence="1">IBCAS-2021</strain>
        <tissue evidence="1">Leaf</tissue>
    </source>
</reference>
<comment type="caution">
    <text evidence="1">The sequence shown here is derived from an EMBL/GenBank/DDBJ whole genome shotgun (WGS) entry which is preliminary data.</text>
</comment>
<name>A0AAV7F3E1_ARIFI</name>